<dbReference type="GeneID" id="94427950"/>
<evidence type="ECO:0000256" key="1">
    <source>
        <dbReference type="ARBA" id="ARBA00005254"/>
    </source>
</evidence>
<dbReference type="InterPro" id="IPR018376">
    <property type="entry name" value="Enoyl-CoA_hyd/isom_CS"/>
</dbReference>
<dbReference type="EMBL" id="MIGC01002143">
    <property type="protein sequence ID" value="PHJ21602.1"/>
    <property type="molecule type" value="Genomic_DNA"/>
</dbReference>
<protein>
    <submittedName>
        <fullName evidence="3">Putative enoyl-hydratase isomerase</fullName>
    </submittedName>
</protein>
<keyword evidence="4" id="KW-1185">Reference proteome</keyword>
<dbReference type="PROSITE" id="PS00166">
    <property type="entry name" value="ENOYL_COA_HYDRATASE"/>
    <property type="match status" value="1"/>
</dbReference>
<name>A0A2C6L0L2_9APIC</name>
<dbReference type="PANTHER" id="PTHR11941:SF75">
    <property type="entry name" value="ENOYL-COA HYDRATASE_ISOMERASE FAMILY PROTEIN"/>
    <property type="match status" value="1"/>
</dbReference>
<gene>
    <name evidence="3" type="ORF">CSUI_004551</name>
</gene>
<dbReference type="SUPFAM" id="SSF52096">
    <property type="entry name" value="ClpP/crotonase"/>
    <property type="match status" value="1"/>
</dbReference>
<accession>A0A2C6L0L2</accession>
<dbReference type="InterPro" id="IPR001753">
    <property type="entry name" value="Enoyl-CoA_hydra/iso"/>
</dbReference>
<comment type="caution">
    <text evidence="3">The sequence shown here is derived from an EMBL/GenBank/DDBJ whole genome shotgun (WGS) entry which is preliminary data.</text>
</comment>
<evidence type="ECO:0000256" key="2">
    <source>
        <dbReference type="RuleBase" id="RU003707"/>
    </source>
</evidence>
<dbReference type="GO" id="GO:0004165">
    <property type="term" value="F:delta(3)-delta(2)-enoyl-CoA isomerase activity"/>
    <property type="evidence" value="ECO:0007669"/>
    <property type="project" value="TreeGrafter"/>
</dbReference>
<reference evidence="3 4" key="1">
    <citation type="journal article" date="2017" name="Int. J. Parasitol.">
        <title>The genome of the protozoan parasite Cystoisospora suis and a reverse vaccinology approach to identify vaccine candidates.</title>
        <authorList>
            <person name="Palmieri N."/>
            <person name="Shrestha A."/>
            <person name="Ruttkowski B."/>
            <person name="Beck T."/>
            <person name="Vogl C."/>
            <person name="Tomley F."/>
            <person name="Blake D.P."/>
            <person name="Joachim A."/>
        </authorList>
    </citation>
    <scope>NUCLEOTIDE SEQUENCE [LARGE SCALE GENOMIC DNA]</scope>
    <source>
        <strain evidence="3 4">Wien I</strain>
    </source>
</reference>
<organism evidence="3 4">
    <name type="scientific">Cystoisospora suis</name>
    <dbReference type="NCBI Taxonomy" id="483139"/>
    <lineage>
        <taxon>Eukaryota</taxon>
        <taxon>Sar</taxon>
        <taxon>Alveolata</taxon>
        <taxon>Apicomplexa</taxon>
        <taxon>Conoidasida</taxon>
        <taxon>Coccidia</taxon>
        <taxon>Eucoccidiorida</taxon>
        <taxon>Eimeriorina</taxon>
        <taxon>Sarcocystidae</taxon>
        <taxon>Cystoisospora</taxon>
    </lineage>
</organism>
<proteinExistence type="inferred from homology"/>
<dbReference type="Gene3D" id="3.90.226.10">
    <property type="entry name" value="2-enoyl-CoA Hydratase, Chain A, domain 1"/>
    <property type="match status" value="1"/>
</dbReference>
<dbReference type="OrthoDB" id="410701at2759"/>
<evidence type="ECO:0000313" key="3">
    <source>
        <dbReference type="EMBL" id="PHJ21602.1"/>
    </source>
</evidence>
<dbReference type="RefSeq" id="XP_067923284.1">
    <property type="nucleotide sequence ID" value="XM_068064739.1"/>
</dbReference>
<sequence>MSLGSAACPRLSKPDAKGVFVLHLGSDENRITLKTMQKLHEHLDRIVLKRLLSLPVPLIACINGHAFGGGAMVALCCDYRVMNSARGFLCLNEIHIGLPLTPGMCAVVSAKIVRSSWTWTLLAGKRWSADDAATIRVVDEAVRGEAEAVNAALQLAAAQAALGENRSVYGAIKRQLYERELRALDAGLGAAAALVSSLRSGAASGVSRL</sequence>
<dbReference type="GO" id="GO:0006635">
    <property type="term" value="P:fatty acid beta-oxidation"/>
    <property type="evidence" value="ECO:0007669"/>
    <property type="project" value="TreeGrafter"/>
</dbReference>
<dbReference type="Pfam" id="PF00378">
    <property type="entry name" value="ECH_1"/>
    <property type="match status" value="1"/>
</dbReference>
<dbReference type="Proteomes" id="UP000221165">
    <property type="component" value="Unassembled WGS sequence"/>
</dbReference>
<dbReference type="InterPro" id="IPR029045">
    <property type="entry name" value="ClpP/crotonase-like_dom_sf"/>
</dbReference>
<dbReference type="AlphaFoldDB" id="A0A2C6L0L2"/>
<evidence type="ECO:0000313" key="4">
    <source>
        <dbReference type="Proteomes" id="UP000221165"/>
    </source>
</evidence>
<dbReference type="GO" id="GO:0005777">
    <property type="term" value="C:peroxisome"/>
    <property type="evidence" value="ECO:0007669"/>
    <property type="project" value="TreeGrafter"/>
</dbReference>
<keyword evidence="3" id="KW-0413">Isomerase</keyword>
<comment type="similarity">
    <text evidence="1 2">Belongs to the enoyl-CoA hydratase/isomerase family.</text>
</comment>
<dbReference type="CDD" id="cd06558">
    <property type="entry name" value="crotonase-like"/>
    <property type="match status" value="1"/>
</dbReference>
<dbReference type="VEuPathDB" id="ToxoDB:CSUI_004551"/>
<dbReference type="PANTHER" id="PTHR11941">
    <property type="entry name" value="ENOYL-COA HYDRATASE-RELATED"/>
    <property type="match status" value="1"/>
</dbReference>